<dbReference type="Pfam" id="PF25198">
    <property type="entry name" value="Spore_GerAC_N"/>
    <property type="match status" value="1"/>
</dbReference>
<dbReference type="Gene3D" id="6.20.190.10">
    <property type="entry name" value="Nutrient germinant receptor protein C, domain 1"/>
    <property type="match status" value="1"/>
</dbReference>
<feature type="domain" description="Spore germination protein N-terminal" evidence="9">
    <location>
        <begin position="26"/>
        <end position="193"/>
    </location>
</feature>
<proteinExistence type="inferred from homology"/>
<evidence type="ECO:0000256" key="1">
    <source>
        <dbReference type="ARBA" id="ARBA00004635"/>
    </source>
</evidence>
<evidence type="ECO:0000256" key="7">
    <source>
        <dbReference type="ARBA" id="ARBA00023288"/>
    </source>
</evidence>
<dbReference type="Proteomes" id="UP001596044">
    <property type="component" value="Unassembled WGS sequence"/>
</dbReference>
<keyword evidence="6" id="KW-0564">Palmitate</keyword>
<evidence type="ECO:0000256" key="6">
    <source>
        <dbReference type="ARBA" id="ARBA00023139"/>
    </source>
</evidence>
<dbReference type="Pfam" id="PF05504">
    <property type="entry name" value="Spore_GerAC"/>
    <property type="match status" value="1"/>
</dbReference>
<dbReference type="NCBIfam" id="TIGR02887">
    <property type="entry name" value="spore_ger_x_C"/>
    <property type="match status" value="1"/>
</dbReference>
<gene>
    <name evidence="10" type="ORF">ACFPOG_12060</name>
</gene>
<evidence type="ECO:0000256" key="4">
    <source>
        <dbReference type="ARBA" id="ARBA00022729"/>
    </source>
</evidence>
<accession>A0ABW0K6G7</accession>
<evidence type="ECO:0000313" key="10">
    <source>
        <dbReference type="EMBL" id="MFC5449005.1"/>
    </source>
</evidence>
<dbReference type="EMBL" id="JBHSMJ010000014">
    <property type="protein sequence ID" value="MFC5449005.1"/>
    <property type="molecule type" value="Genomic_DNA"/>
</dbReference>
<comment type="similarity">
    <text evidence="2">Belongs to the GerABKC lipoprotein family.</text>
</comment>
<dbReference type="PANTHER" id="PTHR35789">
    <property type="entry name" value="SPORE GERMINATION PROTEIN B3"/>
    <property type="match status" value="1"/>
</dbReference>
<dbReference type="InterPro" id="IPR046953">
    <property type="entry name" value="Spore_GerAC-like_C"/>
</dbReference>
<sequence>MRKIAYSTRYGFMLAVSILLLTGCWDRREVNDLALIIATGIDLGENNQVAVTIQVFIPSPSGGSQEGNGQGNIFLLMSSGSTLSEALSELQKKLPRSFFWGHSKIYVLGEALAKRGFAEELDFLWRDVEPREESKVLIAEGSARELMKLVNEQNTIEIIVKMAKSRNLQKFTLTEVMKKTASSAKACILPRITNMVVMSGKKQSGVLSIGGFSVIKQEKMVADMDKGDFDSLNRLYNLPTYSTITIFPENKTNPITIGLKGSKFHLEPSIQGEKWKLKIKFKADGYIEQNTTTIDLFSPKDQLRRLEANVNQELSAEILKLIKHSQQRWNADILGSADSFRRHYPMEWKTVNWDERYKKLEVSVETDCRLRRAGISDLQQKMLHKKE</sequence>
<dbReference type="InterPro" id="IPR008844">
    <property type="entry name" value="Spore_GerAC-like"/>
</dbReference>
<keyword evidence="4" id="KW-0732">Signal</keyword>
<dbReference type="InterPro" id="IPR038501">
    <property type="entry name" value="Spore_GerAC_C_sf"/>
</dbReference>
<dbReference type="PROSITE" id="PS51257">
    <property type="entry name" value="PROKAR_LIPOPROTEIN"/>
    <property type="match status" value="1"/>
</dbReference>
<reference evidence="11" key="1">
    <citation type="journal article" date="2019" name="Int. J. Syst. Evol. Microbiol.">
        <title>The Global Catalogue of Microorganisms (GCM) 10K type strain sequencing project: providing services to taxonomists for standard genome sequencing and annotation.</title>
        <authorList>
            <consortium name="The Broad Institute Genomics Platform"/>
            <consortium name="The Broad Institute Genome Sequencing Center for Infectious Disease"/>
            <person name="Wu L."/>
            <person name="Ma J."/>
        </authorList>
    </citation>
    <scope>NUCLEOTIDE SEQUENCE [LARGE SCALE GENOMIC DNA]</scope>
    <source>
        <strain evidence="11">KACC 11904</strain>
    </source>
</reference>
<evidence type="ECO:0000259" key="8">
    <source>
        <dbReference type="Pfam" id="PF05504"/>
    </source>
</evidence>
<protein>
    <submittedName>
        <fullName evidence="10">Ger(X)C family spore germination protein</fullName>
    </submittedName>
</protein>
<evidence type="ECO:0000256" key="5">
    <source>
        <dbReference type="ARBA" id="ARBA00023136"/>
    </source>
</evidence>
<keyword evidence="11" id="KW-1185">Reference proteome</keyword>
<keyword evidence="5" id="KW-0472">Membrane</keyword>
<keyword evidence="3" id="KW-0309">Germination</keyword>
<name>A0ABW0K6G7_9BACL</name>
<keyword evidence="7" id="KW-0449">Lipoprotein</keyword>
<dbReference type="RefSeq" id="WP_270884671.1">
    <property type="nucleotide sequence ID" value="NZ_JAQFVF010000076.1"/>
</dbReference>
<evidence type="ECO:0000256" key="2">
    <source>
        <dbReference type="ARBA" id="ARBA00007886"/>
    </source>
</evidence>
<dbReference type="PANTHER" id="PTHR35789:SF1">
    <property type="entry name" value="SPORE GERMINATION PROTEIN B3"/>
    <property type="match status" value="1"/>
</dbReference>
<dbReference type="InterPro" id="IPR057336">
    <property type="entry name" value="GerAC_N"/>
</dbReference>
<feature type="domain" description="Spore germination GerAC-like C-terminal" evidence="8">
    <location>
        <begin position="211"/>
        <end position="374"/>
    </location>
</feature>
<evidence type="ECO:0000313" key="11">
    <source>
        <dbReference type="Proteomes" id="UP001596044"/>
    </source>
</evidence>
<comment type="subcellular location">
    <subcellularLocation>
        <location evidence="1">Membrane</location>
        <topology evidence="1">Lipid-anchor</topology>
    </subcellularLocation>
</comment>
<dbReference type="Gene3D" id="3.30.300.210">
    <property type="entry name" value="Nutrient germinant receptor protein C, domain 3"/>
    <property type="match status" value="1"/>
</dbReference>
<evidence type="ECO:0000256" key="3">
    <source>
        <dbReference type="ARBA" id="ARBA00022544"/>
    </source>
</evidence>
<organism evidence="10 11">
    <name type="scientific">Paenibacillus aestuarii</name>
    <dbReference type="NCBI Taxonomy" id="516965"/>
    <lineage>
        <taxon>Bacteria</taxon>
        <taxon>Bacillati</taxon>
        <taxon>Bacillota</taxon>
        <taxon>Bacilli</taxon>
        <taxon>Bacillales</taxon>
        <taxon>Paenibacillaceae</taxon>
        <taxon>Paenibacillus</taxon>
    </lineage>
</organism>
<evidence type="ECO:0000259" key="9">
    <source>
        <dbReference type="Pfam" id="PF25198"/>
    </source>
</evidence>
<comment type="caution">
    <text evidence="10">The sequence shown here is derived from an EMBL/GenBank/DDBJ whole genome shotgun (WGS) entry which is preliminary data.</text>
</comment>